<proteinExistence type="predicted"/>
<dbReference type="Proteomes" id="UP000004756">
    <property type="component" value="Unassembled WGS sequence"/>
</dbReference>
<protein>
    <submittedName>
        <fullName evidence="1">Uncharacterized protein</fullName>
    </submittedName>
</protein>
<dbReference type="EMBL" id="ACCJ01000449">
    <property type="protein sequence ID" value="EEG52445.1"/>
    <property type="molecule type" value="Genomic_DNA"/>
</dbReference>
<name>C0D8A5_9FIRM</name>
<gene>
    <name evidence="1" type="ORF">CLOSTASPAR_05503</name>
</gene>
<dbReference type="HOGENOM" id="CLU_3231565_0_0_9"/>
<keyword evidence="2" id="KW-1185">Reference proteome</keyword>
<organism evidence="1 2">
    <name type="scientific">[Clostridium] asparagiforme DSM 15981</name>
    <dbReference type="NCBI Taxonomy" id="518636"/>
    <lineage>
        <taxon>Bacteria</taxon>
        <taxon>Bacillati</taxon>
        <taxon>Bacillota</taxon>
        <taxon>Clostridia</taxon>
        <taxon>Lachnospirales</taxon>
        <taxon>Lachnospiraceae</taxon>
        <taxon>Enterocloster</taxon>
    </lineage>
</organism>
<comment type="caution">
    <text evidence="1">The sequence shown here is derived from an EMBL/GenBank/DDBJ whole genome shotgun (WGS) entry which is preliminary data.</text>
</comment>
<evidence type="ECO:0000313" key="2">
    <source>
        <dbReference type="Proteomes" id="UP000004756"/>
    </source>
</evidence>
<reference evidence="1 2" key="2">
    <citation type="submission" date="2009-02" db="EMBL/GenBank/DDBJ databases">
        <title>Draft genome sequence of Clostridium asparagiforme (DSM 15981).</title>
        <authorList>
            <person name="Sudarsanam P."/>
            <person name="Ley R."/>
            <person name="Guruge J."/>
            <person name="Turnbaugh P.J."/>
            <person name="Mahowald M."/>
            <person name="Liep D."/>
            <person name="Gordon J."/>
        </authorList>
    </citation>
    <scope>NUCLEOTIDE SEQUENCE [LARGE SCALE GENOMIC DNA]</scope>
    <source>
        <strain evidence="1 2">DSM 15981</strain>
    </source>
</reference>
<accession>C0D8A5</accession>
<reference evidence="1 2" key="1">
    <citation type="submission" date="2009-01" db="EMBL/GenBank/DDBJ databases">
        <authorList>
            <person name="Fulton L."/>
            <person name="Clifton S."/>
            <person name="Fulton B."/>
            <person name="Xu J."/>
            <person name="Minx P."/>
            <person name="Pepin K.H."/>
            <person name="Johnson M."/>
            <person name="Bhonagiri V."/>
            <person name="Nash W.E."/>
            <person name="Mardis E.R."/>
            <person name="Wilson R.K."/>
        </authorList>
    </citation>
    <scope>NUCLEOTIDE SEQUENCE [LARGE SCALE GENOMIC DNA]</scope>
    <source>
        <strain evidence="1 2">DSM 15981</strain>
    </source>
</reference>
<dbReference type="AlphaFoldDB" id="C0D8A5"/>
<sequence length="43" mass="4855">MLRPGAVCVDGAFGACYNNWNRRETRASDAVRGGEEAQPWRMR</sequence>
<evidence type="ECO:0000313" key="1">
    <source>
        <dbReference type="EMBL" id="EEG52445.1"/>
    </source>
</evidence>